<feature type="region of interest" description="Disordered" evidence="1">
    <location>
        <begin position="1"/>
        <end position="47"/>
    </location>
</feature>
<comment type="caution">
    <text evidence="2">The sequence shown here is derived from an EMBL/GenBank/DDBJ whole genome shotgun (WGS) entry which is preliminary data.</text>
</comment>
<reference evidence="2 3" key="1">
    <citation type="submission" date="2024-05" db="EMBL/GenBank/DDBJ databases">
        <authorList>
            <person name="Wallberg A."/>
        </authorList>
    </citation>
    <scope>NUCLEOTIDE SEQUENCE [LARGE SCALE GENOMIC DNA]</scope>
</reference>
<dbReference type="Proteomes" id="UP001497623">
    <property type="component" value="Unassembled WGS sequence"/>
</dbReference>
<evidence type="ECO:0000256" key="1">
    <source>
        <dbReference type="SAM" id="MobiDB-lite"/>
    </source>
</evidence>
<evidence type="ECO:0000313" key="2">
    <source>
        <dbReference type="EMBL" id="CAL4179838.1"/>
    </source>
</evidence>
<gene>
    <name evidence="2" type="ORF">MNOR_LOCUS35234</name>
</gene>
<feature type="non-terminal residue" evidence="2">
    <location>
        <position position="1"/>
    </location>
</feature>
<evidence type="ECO:0000313" key="3">
    <source>
        <dbReference type="Proteomes" id="UP001497623"/>
    </source>
</evidence>
<keyword evidence="3" id="KW-1185">Reference proteome</keyword>
<accession>A0AAV2SEX8</accession>
<sequence length="158" mass="17921">SRQNRNPWDESPRQQFRNRSPPTPARIESQGSSWAMPAPSGYSSTSVAATPLPRPSVVSSMDKATQKVNLEELMMQLNFTVKTQHMPSSSIKIEKDVKLTLHMMNVLTKTLQEVNNLNLEDGLACSENIMKHNHQKEILKTMMSHQRKFMMPAANRTT</sequence>
<organism evidence="2 3">
    <name type="scientific">Meganyctiphanes norvegica</name>
    <name type="common">Northern krill</name>
    <name type="synonym">Thysanopoda norvegica</name>
    <dbReference type="NCBI Taxonomy" id="48144"/>
    <lineage>
        <taxon>Eukaryota</taxon>
        <taxon>Metazoa</taxon>
        <taxon>Ecdysozoa</taxon>
        <taxon>Arthropoda</taxon>
        <taxon>Crustacea</taxon>
        <taxon>Multicrustacea</taxon>
        <taxon>Malacostraca</taxon>
        <taxon>Eumalacostraca</taxon>
        <taxon>Eucarida</taxon>
        <taxon>Euphausiacea</taxon>
        <taxon>Euphausiidae</taxon>
        <taxon>Meganyctiphanes</taxon>
    </lineage>
</organism>
<name>A0AAV2SEX8_MEGNR</name>
<dbReference type="EMBL" id="CAXKWB010057764">
    <property type="protein sequence ID" value="CAL4179838.1"/>
    <property type="molecule type" value="Genomic_DNA"/>
</dbReference>
<dbReference type="AlphaFoldDB" id="A0AAV2SEX8"/>
<proteinExistence type="predicted"/>
<protein>
    <submittedName>
        <fullName evidence="2">Uncharacterized protein</fullName>
    </submittedName>
</protein>